<organism evidence="2">
    <name type="scientific">Vincetoxicum virus 1</name>
    <dbReference type="NCBI Taxonomy" id="2977998"/>
    <lineage>
        <taxon>Viruses</taxon>
        <taxon>Riboviria</taxon>
        <taxon>Orthornavirae</taxon>
        <taxon>Negarnaviricota</taxon>
        <taxon>Haploviricotina</taxon>
        <taxon>Monjiviricetes</taxon>
        <taxon>Mononegavirales</taxon>
        <taxon>Rhabdoviridae</taxon>
    </lineage>
</organism>
<name>A0A9N6YIZ2_9RHAB</name>
<sequence length="174" mass="20360">MNHTIQTIKQLKIEYENPRITCDSEPVYMQVANIRKSSLRTFVRVLEGYAIDAVQCWYHDYGTRFTTSCVPATIVCEGLGISLPHGITPYNITDNDYLCKDCVMRLFTTENPEQEMICFLRTRLPGVMSRPMRSFTRRRFFNLREQAFVAMSDTDSHDQNNTETETHVEEMFYD</sequence>
<protein>
    <submittedName>
        <fullName evidence="2">Protein 4</fullName>
    </submittedName>
</protein>
<dbReference type="EMBL" id="BK061824">
    <property type="protein sequence ID" value="DAZ90867.1"/>
    <property type="molecule type" value="Viral_cRNA"/>
</dbReference>
<feature type="compositionally biased region" description="Basic and acidic residues" evidence="1">
    <location>
        <begin position="154"/>
        <end position="174"/>
    </location>
</feature>
<feature type="region of interest" description="Disordered" evidence="1">
    <location>
        <begin position="153"/>
        <end position="174"/>
    </location>
</feature>
<evidence type="ECO:0000256" key="1">
    <source>
        <dbReference type="SAM" id="MobiDB-lite"/>
    </source>
</evidence>
<accession>A0A9N6YIZ2</accession>
<proteinExistence type="predicted"/>
<evidence type="ECO:0000313" key="2">
    <source>
        <dbReference type="EMBL" id="DAZ90867.1"/>
    </source>
</evidence>
<reference evidence="2" key="1">
    <citation type="journal article" date="2022" name="bioRxiv">
        <title>Unlocking the hidden genetic diversity of varicosaviruses, the neglected plant rhabdoviruses.</title>
        <authorList>
            <person name="Bejerman N."/>
            <person name="Dietzgen R.G."/>
            <person name="Debat H."/>
        </authorList>
    </citation>
    <scope>NUCLEOTIDE SEQUENCE</scope>
</reference>